<evidence type="ECO:0000256" key="1">
    <source>
        <dbReference type="ARBA" id="ARBA00022679"/>
    </source>
</evidence>
<dbReference type="Gene3D" id="1.10.510.10">
    <property type="entry name" value="Transferase(Phosphotransferase) domain 1"/>
    <property type="match status" value="1"/>
</dbReference>
<dbReference type="CDD" id="cd05819">
    <property type="entry name" value="NHL"/>
    <property type="match status" value="1"/>
</dbReference>
<dbReference type="InterPro" id="IPR008271">
    <property type="entry name" value="Ser/Thr_kinase_AS"/>
</dbReference>
<evidence type="ECO:0000256" key="7">
    <source>
        <dbReference type="PROSITE-ProRule" id="PRU10141"/>
    </source>
</evidence>
<evidence type="ECO:0000256" key="4">
    <source>
        <dbReference type="ARBA" id="ARBA00022777"/>
    </source>
</evidence>
<dbReference type="InterPro" id="IPR017441">
    <property type="entry name" value="Protein_kinase_ATP_BS"/>
</dbReference>
<dbReference type="RefSeq" id="WP_126352218.1">
    <property type="nucleotide sequence ID" value="NZ_CP086380.1"/>
</dbReference>
<protein>
    <submittedName>
        <fullName evidence="10">6-bladed beta-propeller</fullName>
    </submittedName>
</protein>
<evidence type="ECO:0000256" key="3">
    <source>
        <dbReference type="ARBA" id="ARBA00022741"/>
    </source>
</evidence>
<evidence type="ECO:0000256" key="8">
    <source>
        <dbReference type="SAM" id="Phobius"/>
    </source>
</evidence>
<keyword evidence="5 7" id="KW-0067">ATP-binding</keyword>
<dbReference type="InterPro" id="IPR011009">
    <property type="entry name" value="Kinase-like_dom_sf"/>
</dbReference>
<name>A0A3S0ILD2_9DEIO</name>
<dbReference type="InterPro" id="IPR000719">
    <property type="entry name" value="Prot_kinase_dom"/>
</dbReference>
<gene>
    <name evidence="10" type="ORF">EJ104_07935</name>
</gene>
<dbReference type="Gene3D" id="2.120.10.30">
    <property type="entry name" value="TolB, C-terminal domain"/>
    <property type="match status" value="1"/>
</dbReference>
<dbReference type="SUPFAM" id="SSF101898">
    <property type="entry name" value="NHL repeat"/>
    <property type="match status" value="1"/>
</dbReference>
<keyword evidence="8" id="KW-1133">Transmembrane helix</keyword>
<evidence type="ECO:0000313" key="10">
    <source>
        <dbReference type="EMBL" id="RTR26689.1"/>
    </source>
</evidence>
<keyword evidence="8" id="KW-0472">Membrane</keyword>
<reference evidence="10 11" key="1">
    <citation type="submission" date="2018-12" db="EMBL/GenBank/DDBJ databases">
        <title>Deinococcus radiophilus ATCC 27603 genome sequencing and assembly.</title>
        <authorList>
            <person name="Maclea K.S."/>
            <person name="Maynard C.R."/>
        </authorList>
    </citation>
    <scope>NUCLEOTIDE SEQUENCE [LARGE SCALE GENOMIC DNA]</scope>
    <source>
        <strain evidence="10 11">ATCC 27603</strain>
    </source>
</reference>
<dbReference type="OrthoDB" id="9788659at2"/>
<feature type="transmembrane region" description="Helical" evidence="8">
    <location>
        <begin position="6"/>
        <end position="22"/>
    </location>
</feature>
<dbReference type="Proteomes" id="UP000277766">
    <property type="component" value="Unassembled WGS sequence"/>
</dbReference>
<feature type="repeat" description="NHL" evidence="6">
    <location>
        <begin position="494"/>
        <end position="536"/>
    </location>
</feature>
<dbReference type="GO" id="GO:0004674">
    <property type="term" value="F:protein serine/threonine kinase activity"/>
    <property type="evidence" value="ECO:0007669"/>
    <property type="project" value="TreeGrafter"/>
</dbReference>
<dbReference type="AlphaFoldDB" id="A0A3S0ILD2"/>
<dbReference type="InterPro" id="IPR001258">
    <property type="entry name" value="NHL_repeat"/>
</dbReference>
<keyword evidence="11" id="KW-1185">Reference proteome</keyword>
<organism evidence="10 11">
    <name type="scientific">Deinococcus radiophilus</name>
    <dbReference type="NCBI Taxonomy" id="32062"/>
    <lineage>
        <taxon>Bacteria</taxon>
        <taxon>Thermotogati</taxon>
        <taxon>Deinococcota</taxon>
        <taxon>Deinococci</taxon>
        <taxon>Deinococcales</taxon>
        <taxon>Deinococcaceae</taxon>
        <taxon>Deinococcus</taxon>
    </lineage>
</organism>
<dbReference type="EMBL" id="RXPE01000014">
    <property type="protein sequence ID" value="RTR26689.1"/>
    <property type="molecule type" value="Genomic_DNA"/>
</dbReference>
<dbReference type="PROSITE" id="PS51125">
    <property type="entry name" value="NHL"/>
    <property type="match status" value="2"/>
</dbReference>
<dbReference type="PROSITE" id="PS00108">
    <property type="entry name" value="PROTEIN_KINASE_ST"/>
    <property type="match status" value="1"/>
</dbReference>
<dbReference type="GO" id="GO:0005524">
    <property type="term" value="F:ATP binding"/>
    <property type="evidence" value="ECO:0007669"/>
    <property type="project" value="UniProtKB-UniRule"/>
</dbReference>
<feature type="domain" description="Protein kinase" evidence="9">
    <location>
        <begin position="136"/>
        <end position="402"/>
    </location>
</feature>
<dbReference type="PANTHER" id="PTHR43289:SF6">
    <property type="entry name" value="SERINE_THREONINE-PROTEIN KINASE NEKL-3"/>
    <property type="match status" value="1"/>
</dbReference>
<keyword evidence="3 7" id="KW-0547">Nucleotide-binding</keyword>
<evidence type="ECO:0000256" key="2">
    <source>
        <dbReference type="ARBA" id="ARBA00022737"/>
    </source>
</evidence>
<proteinExistence type="predicted"/>
<sequence length="710" mass="78004">MSELLDTVLLLGLFVAALRLMLFPAERLLRYLTLLVLAGLAALLVTLNWEANPQAAPGRVQGLLVLAAALLPALLGVHLPRRWVDWGGRRGVRPGGLDPSPAELSRPGPGRRTWIPGLRVGHGEENEQPPAHLGEYLIERRIGIGGMGNVYLAQRRSDGRQAALKVPQEKFLADEKFVKRFFREAEILMQFDHPNIVEVFSYRMEDGEYYIAMEYLDGISLEQILEERQLTLPEAVQIFRALADALRHIHLHKVIHRDLKPSNVMLLQGALDGGQLQPGGVKLMDFGIAVGQALSRLTMTGARVGTPTYMAPEQAKGIRTDARSDLYALGLLAYEMITGKAAFEGSYESVVHQQVFEDPKPPNQLRRGVPSRLNDLILHMIEKDPDKRPNLDEVIAALDEGILVDDAFEDADVLAITVEDAQGSLRLLDTTGKLRQTWGSRGAVTEHELRLPGPPSALHGGPHGELLVAFQNRRPSGEGSGGLVWVLNSQGQRVQQFGEYGLGESQLLQPCGLAVLRDQIYVLDGEAHQVKVYSLKGEFRFAFGREGGREGEFRRPTMLAAAAAHLYVLDTGNHRVQRFTADGEYMSRLAFRLERGSENLRPLTGLTVDSAGAVYLVDSTAAKVRRVDPDGDVTAPVALSREVGEPGDALWLLSIGPKGQIYAVPRGSHLLRIYSPSGDLLGTRNMYTPVTNLAAFQRRLLAEAAQRISA</sequence>
<feature type="repeat" description="NHL" evidence="6">
    <location>
        <begin position="543"/>
        <end position="582"/>
    </location>
</feature>
<evidence type="ECO:0000256" key="5">
    <source>
        <dbReference type="ARBA" id="ARBA00022840"/>
    </source>
</evidence>
<feature type="transmembrane region" description="Helical" evidence="8">
    <location>
        <begin position="29"/>
        <end position="49"/>
    </location>
</feature>
<dbReference type="PROSITE" id="PS00107">
    <property type="entry name" value="PROTEIN_KINASE_ATP"/>
    <property type="match status" value="1"/>
</dbReference>
<dbReference type="PANTHER" id="PTHR43289">
    <property type="entry name" value="MITOGEN-ACTIVATED PROTEIN KINASE KINASE KINASE 20-RELATED"/>
    <property type="match status" value="1"/>
</dbReference>
<keyword evidence="1" id="KW-0808">Transferase</keyword>
<dbReference type="SMART" id="SM00220">
    <property type="entry name" value="S_TKc"/>
    <property type="match status" value="1"/>
</dbReference>
<evidence type="ECO:0000313" key="11">
    <source>
        <dbReference type="Proteomes" id="UP000277766"/>
    </source>
</evidence>
<dbReference type="CDD" id="cd14014">
    <property type="entry name" value="STKc_PknB_like"/>
    <property type="match status" value="1"/>
</dbReference>
<dbReference type="Pfam" id="PF00069">
    <property type="entry name" value="Pkinase"/>
    <property type="match status" value="1"/>
</dbReference>
<keyword evidence="4" id="KW-0418">Kinase</keyword>
<dbReference type="SUPFAM" id="SSF56112">
    <property type="entry name" value="Protein kinase-like (PK-like)"/>
    <property type="match status" value="1"/>
</dbReference>
<dbReference type="Gene3D" id="3.30.200.20">
    <property type="entry name" value="Phosphorylase Kinase, domain 1"/>
    <property type="match status" value="1"/>
</dbReference>
<dbReference type="PROSITE" id="PS50011">
    <property type="entry name" value="PROTEIN_KINASE_DOM"/>
    <property type="match status" value="1"/>
</dbReference>
<keyword evidence="8" id="KW-0812">Transmembrane</keyword>
<comment type="caution">
    <text evidence="10">The sequence shown here is derived from an EMBL/GenBank/DDBJ whole genome shotgun (WGS) entry which is preliminary data.</text>
</comment>
<evidence type="ECO:0000259" key="9">
    <source>
        <dbReference type="PROSITE" id="PS50011"/>
    </source>
</evidence>
<keyword evidence="2" id="KW-0677">Repeat</keyword>
<feature type="binding site" evidence="7">
    <location>
        <position position="165"/>
    </location>
    <ligand>
        <name>ATP</name>
        <dbReference type="ChEBI" id="CHEBI:30616"/>
    </ligand>
</feature>
<accession>A0A3S0ILD2</accession>
<evidence type="ECO:0000256" key="6">
    <source>
        <dbReference type="PROSITE-ProRule" id="PRU00504"/>
    </source>
</evidence>
<dbReference type="InterPro" id="IPR011042">
    <property type="entry name" value="6-blade_b-propeller_TolB-like"/>
</dbReference>